<dbReference type="Proteomes" id="UP001152797">
    <property type="component" value="Unassembled WGS sequence"/>
</dbReference>
<comment type="caution">
    <text evidence="2">The sequence shown here is derived from an EMBL/GenBank/DDBJ whole genome shotgun (WGS) entry which is preliminary data.</text>
</comment>
<dbReference type="AlphaFoldDB" id="A0A9P1GKQ4"/>
<feature type="region of interest" description="Disordered" evidence="1">
    <location>
        <begin position="1"/>
        <end position="21"/>
    </location>
</feature>
<keyword evidence="4" id="KW-1185">Reference proteome</keyword>
<reference evidence="2" key="1">
    <citation type="submission" date="2022-10" db="EMBL/GenBank/DDBJ databases">
        <authorList>
            <person name="Chen Y."/>
            <person name="Dougan E. K."/>
            <person name="Chan C."/>
            <person name="Rhodes N."/>
            <person name="Thang M."/>
        </authorList>
    </citation>
    <scope>NUCLEOTIDE SEQUENCE</scope>
</reference>
<name>A0A9P1GKQ4_9DINO</name>
<protein>
    <submittedName>
        <fullName evidence="2">Uncharacterized protein</fullName>
    </submittedName>
</protein>
<proteinExistence type="predicted"/>
<gene>
    <name evidence="2" type="ORF">C1SCF055_LOCUS39010</name>
</gene>
<dbReference type="EMBL" id="CAMXCT030006168">
    <property type="protein sequence ID" value="CAL4801396.1"/>
    <property type="molecule type" value="Genomic_DNA"/>
</dbReference>
<dbReference type="EMBL" id="CAMXCT020006168">
    <property type="protein sequence ID" value="CAL1167459.1"/>
    <property type="molecule type" value="Genomic_DNA"/>
</dbReference>
<sequence>MEPPRQGAAEAGAQRWATRTEVAEETFQGVDPGAITGCQEKAAAPAAGASQDAVPREELFRRIEAQETVEEERPSETHVFAAAERSLGSLEAELESHQDETRSLASLTEPTSLLEGRRVTRFDETSTLEADLEVVNEEETGRNVLQDLFADEPWRLQLCGDAFGELKQLGSTQQKALVELKLPWQVVLEVLKTLASGTWPELWKKEVGKPQGEQTSMCYRLSGLSGSMVWWSAGYGVKGEEE</sequence>
<evidence type="ECO:0000313" key="3">
    <source>
        <dbReference type="EMBL" id="CAL4801396.1"/>
    </source>
</evidence>
<accession>A0A9P1GKQ4</accession>
<evidence type="ECO:0000313" key="2">
    <source>
        <dbReference type="EMBL" id="CAI4014084.1"/>
    </source>
</evidence>
<organism evidence="2">
    <name type="scientific">Cladocopium goreaui</name>
    <dbReference type="NCBI Taxonomy" id="2562237"/>
    <lineage>
        <taxon>Eukaryota</taxon>
        <taxon>Sar</taxon>
        <taxon>Alveolata</taxon>
        <taxon>Dinophyceae</taxon>
        <taxon>Suessiales</taxon>
        <taxon>Symbiodiniaceae</taxon>
        <taxon>Cladocopium</taxon>
    </lineage>
</organism>
<reference evidence="3 4" key="2">
    <citation type="submission" date="2024-05" db="EMBL/GenBank/DDBJ databases">
        <authorList>
            <person name="Chen Y."/>
            <person name="Shah S."/>
            <person name="Dougan E. K."/>
            <person name="Thang M."/>
            <person name="Chan C."/>
        </authorList>
    </citation>
    <scope>NUCLEOTIDE SEQUENCE [LARGE SCALE GENOMIC DNA]</scope>
</reference>
<dbReference type="EMBL" id="CAMXCT010006168">
    <property type="protein sequence ID" value="CAI4014084.1"/>
    <property type="molecule type" value="Genomic_DNA"/>
</dbReference>
<evidence type="ECO:0000256" key="1">
    <source>
        <dbReference type="SAM" id="MobiDB-lite"/>
    </source>
</evidence>
<evidence type="ECO:0000313" key="4">
    <source>
        <dbReference type="Proteomes" id="UP001152797"/>
    </source>
</evidence>